<protein>
    <recommendedName>
        <fullName evidence="3">PIH1D1/2/3 CS-like domain-containing protein</fullName>
    </recommendedName>
</protein>
<dbReference type="InterPro" id="IPR026697">
    <property type="entry name" value="DNAAF6"/>
</dbReference>
<name>W4FJZ8_APHAT</name>
<dbReference type="PANTHER" id="PTHR21083">
    <property type="entry name" value="TWISTER"/>
    <property type="match status" value="1"/>
</dbReference>
<dbReference type="GO" id="GO:0005737">
    <property type="term" value="C:cytoplasm"/>
    <property type="evidence" value="ECO:0007669"/>
    <property type="project" value="TreeGrafter"/>
</dbReference>
<feature type="region of interest" description="Disordered" evidence="2">
    <location>
        <begin position="15"/>
        <end position="39"/>
    </location>
</feature>
<gene>
    <name evidence="4" type="ORF">H257_16572</name>
</gene>
<evidence type="ECO:0000259" key="3">
    <source>
        <dbReference type="Pfam" id="PF18201"/>
    </source>
</evidence>
<dbReference type="GO" id="GO:0070286">
    <property type="term" value="P:axonemal dynein complex assembly"/>
    <property type="evidence" value="ECO:0007669"/>
    <property type="project" value="InterPro"/>
</dbReference>
<dbReference type="GO" id="GO:0051087">
    <property type="term" value="F:protein-folding chaperone binding"/>
    <property type="evidence" value="ECO:0007669"/>
    <property type="project" value="InterPro"/>
</dbReference>
<dbReference type="Pfam" id="PF18201">
    <property type="entry name" value="PIH1_CS"/>
    <property type="match status" value="1"/>
</dbReference>
<dbReference type="OrthoDB" id="25887at2759"/>
<sequence length="180" mass="20446">MSSFHDLMALSDLLQPAEEDERHEGTLTKTPPMPHANIPLPKEALNRRIGQIVPQDLKAIWTDDEVAGSDDDDEFDTRTRPKYEVLFKQEVMTEDVFLGLGDKDPSSSNCDHITIKMVFPGHCLDEIGLDLNKRRLVAQSHACKLVLYWPTPVQHKRGRATWDAKTDTLAVTVPMLKDEW</sequence>
<dbReference type="GeneID" id="20818568"/>
<accession>W4FJZ8</accession>
<dbReference type="RefSeq" id="XP_009843342.1">
    <property type="nucleotide sequence ID" value="XM_009845040.1"/>
</dbReference>
<organism evidence="4">
    <name type="scientific">Aphanomyces astaci</name>
    <name type="common">Crayfish plague agent</name>
    <dbReference type="NCBI Taxonomy" id="112090"/>
    <lineage>
        <taxon>Eukaryota</taxon>
        <taxon>Sar</taxon>
        <taxon>Stramenopiles</taxon>
        <taxon>Oomycota</taxon>
        <taxon>Saprolegniomycetes</taxon>
        <taxon>Saprolegniales</taxon>
        <taxon>Verrucalvaceae</taxon>
        <taxon>Aphanomyces</taxon>
    </lineage>
</organism>
<dbReference type="GO" id="GO:0045505">
    <property type="term" value="F:dynein intermediate chain binding"/>
    <property type="evidence" value="ECO:0007669"/>
    <property type="project" value="TreeGrafter"/>
</dbReference>
<dbReference type="STRING" id="112090.W4FJZ8"/>
<reference evidence="4" key="1">
    <citation type="submission" date="2013-12" db="EMBL/GenBank/DDBJ databases">
        <title>The Genome Sequence of Aphanomyces astaci APO3.</title>
        <authorList>
            <consortium name="The Broad Institute Genomics Platform"/>
            <person name="Russ C."/>
            <person name="Tyler B."/>
            <person name="van West P."/>
            <person name="Dieguez-Uribeondo J."/>
            <person name="Young S.K."/>
            <person name="Zeng Q."/>
            <person name="Gargeya S."/>
            <person name="Fitzgerald M."/>
            <person name="Abouelleil A."/>
            <person name="Alvarado L."/>
            <person name="Chapman S.B."/>
            <person name="Gainer-Dewar J."/>
            <person name="Goldberg J."/>
            <person name="Griggs A."/>
            <person name="Gujja S."/>
            <person name="Hansen M."/>
            <person name="Howarth C."/>
            <person name="Imamovic A."/>
            <person name="Ireland A."/>
            <person name="Larimer J."/>
            <person name="McCowan C."/>
            <person name="Murphy C."/>
            <person name="Pearson M."/>
            <person name="Poon T.W."/>
            <person name="Priest M."/>
            <person name="Roberts A."/>
            <person name="Saif S."/>
            <person name="Shea T."/>
            <person name="Sykes S."/>
            <person name="Wortman J."/>
            <person name="Nusbaum C."/>
            <person name="Birren B."/>
        </authorList>
    </citation>
    <scope>NUCLEOTIDE SEQUENCE [LARGE SCALE GENOMIC DNA]</scope>
    <source>
        <strain evidence="4">APO3</strain>
    </source>
</reference>
<evidence type="ECO:0000256" key="2">
    <source>
        <dbReference type="SAM" id="MobiDB-lite"/>
    </source>
</evidence>
<dbReference type="VEuPathDB" id="FungiDB:H257_16572"/>
<proteinExistence type="inferred from homology"/>
<dbReference type="InterPro" id="IPR041442">
    <property type="entry name" value="PIH1D1/2/3_CS-like"/>
</dbReference>
<comment type="similarity">
    <text evidence="1">Belongs to the PIH1 family.</text>
</comment>
<dbReference type="PANTHER" id="PTHR21083:SF0">
    <property type="entry name" value="DYNEIN AXONEMAL ASSEMBLY FACTOR 6"/>
    <property type="match status" value="1"/>
</dbReference>
<evidence type="ECO:0000313" key="4">
    <source>
        <dbReference type="EMBL" id="ETV67176.1"/>
    </source>
</evidence>
<evidence type="ECO:0000256" key="1">
    <source>
        <dbReference type="ARBA" id="ARBA00008511"/>
    </source>
</evidence>
<dbReference type="AlphaFoldDB" id="W4FJZ8"/>
<dbReference type="EMBL" id="KI913201">
    <property type="protein sequence ID" value="ETV67176.1"/>
    <property type="molecule type" value="Genomic_DNA"/>
</dbReference>
<feature type="domain" description="PIH1D1/2/3 CS-like" evidence="3">
    <location>
        <begin position="79"/>
        <end position="175"/>
    </location>
</feature>